<evidence type="ECO:0000313" key="1">
    <source>
        <dbReference type="EMBL" id="QUC67735.1"/>
    </source>
</evidence>
<dbReference type="EMBL" id="CP068393">
    <property type="protein sequence ID" value="QUC67735.1"/>
    <property type="molecule type" value="Genomic_DNA"/>
</dbReference>
<reference evidence="1" key="1">
    <citation type="submission" date="2021-01" db="EMBL/GenBank/DDBJ databases">
        <title>Complete genome sequence of Clostridiales bacterium R-7.</title>
        <authorList>
            <person name="Mahoney-Kurpe S.C."/>
            <person name="Palevich N."/>
            <person name="Koike S."/>
            <person name="Moon C.D."/>
            <person name="Attwood G.T."/>
        </authorList>
    </citation>
    <scope>NUCLEOTIDE SEQUENCE</scope>
    <source>
        <strain evidence="1">R-7</strain>
    </source>
</reference>
<dbReference type="Proteomes" id="UP000682782">
    <property type="component" value="Chromosome"/>
</dbReference>
<keyword evidence="2" id="KW-1185">Reference proteome</keyword>
<protein>
    <submittedName>
        <fullName evidence="1">ABC transporter permease</fullName>
    </submittedName>
</protein>
<name>A0AC61MXN2_9FIRM</name>
<sequence length="315" mass="34760">MIKYTLKRIGMALLTLLIITFLLFVLVRIMPGNPFPSERMSAEQIQNKRAEMGLDDPILTQFIRYMGNVMHGDFGKGTSLYYGAPISTVLSTAISNSFRIGGIAILLGSLVGLLLGITAALNRGKFLDGFCTVFSILGVCVPSYVFLIFLQYTFSFKIPFFPYFFDANRFLFSSVIPSVSLSLFTMSTIARFTRNEMVDVFDSDYVRLAESKGMYGRNLVMKHVLRNALIPIVTVLAPLIVDLLTGALVVEKIYGINGIGKLMVDAIAGEGIDYNYVLALGILYSALYIGIMLVVDLLYGVLDPRIRVSAKGKEA</sequence>
<evidence type="ECO:0000313" key="2">
    <source>
        <dbReference type="Proteomes" id="UP000682782"/>
    </source>
</evidence>
<gene>
    <name evidence="1" type="ORF">JYE49_03250</name>
</gene>
<organism evidence="1 2">
    <name type="scientific">Aristaeella hokkaidonensis</name>
    <dbReference type="NCBI Taxonomy" id="3046382"/>
    <lineage>
        <taxon>Bacteria</taxon>
        <taxon>Bacillati</taxon>
        <taxon>Bacillota</taxon>
        <taxon>Clostridia</taxon>
        <taxon>Eubacteriales</taxon>
        <taxon>Aristaeellaceae</taxon>
        <taxon>Aristaeella</taxon>
    </lineage>
</organism>
<proteinExistence type="predicted"/>
<accession>A0AC61MXN2</accession>